<dbReference type="Gene3D" id="3.80.10.10">
    <property type="entry name" value="Ribonuclease Inhibitor"/>
    <property type="match status" value="2"/>
</dbReference>
<reference evidence="12" key="2">
    <citation type="submission" date="2025-08" db="UniProtKB">
        <authorList>
            <consortium name="Ensembl"/>
        </authorList>
    </citation>
    <scope>IDENTIFICATION</scope>
</reference>
<feature type="compositionally biased region" description="Basic residues" evidence="7">
    <location>
        <begin position="379"/>
        <end position="393"/>
    </location>
</feature>
<name>A0AAY4B246_9TELE</name>
<feature type="region of interest" description="Disordered" evidence="7">
    <location>
        <begin position="372"/>
        <end position="407"/>
    </location>
</feature>
<feature type="region of interest" description="Disordered" evidence="7">
    <location>
        <begin position="448"/>
        <end position="468"/>
    </location>
</feature>
<evidence type="ECO:0000256" key="2">
    <source>
        <dbReference type="ARBA" id="ARBA00008771"/>
    </source>
</evidence>
<evidence type="ECO:0000259" key="8">
    <source>
        <dbReference type="Pfam" id="PF15904"/>
    </source>
</evidence>
<dbReference type="FunFam" id="3.80.10.10:FF:001219">
    <property type="entry name" value="Serine/threonine-protein kinase 11-interacting protein"/>
    <property type="match status" value="1"/>
</dbReference>
<accession>A0AAY4B246</accession>
<dbReference type="InterPro" id="IPR057288">
    <property type="entry name" value="PH_PLEKHM2"/>
</dbReference>
<dbReference type="GeneTree" id="ENSGT00940000158471"/>
<dbReference type="InterPro" id="IPR032675">
    <property type="entry name" value="LRR_dom_sf"/>
</dbReference>
<keyword evidence="4" id="KW-0963">Cytoplasm</keyword>
<dbReference type="PROSITE" id="PS51450">
    <property type="entry name" value="LRR"/>
    <property type="match status" value="3"/>
</dbReference>
<dbReference type="GO" id="GO:0005737">
    <property type="term" value="C:cytoplasm"/>
    <property type="evidence" value="ECO:0007669"/>
    <property type="project" value="UniProtKB-SubCell"/>
</dbReference>
<dbReference type="AlphaFoldDB" id="A0AAY4B246"/>
<dbReference type="InterPro" id="IPR001611">
    <property type="entry name" value="Leu-rich_rpt"/>
</dbReference>
<feature type="domain" description="PLEKHM2 PH" evidence="9">
    <location>
        <begin position="824"/>
        <end position="955"/>
    </location>
</feature>
<dbReference type="RefSeq" id="XP_028810048.1">
    <property type="nucleotide sequence ID" value="XM_028954215.1"/>
</dbReference>
<protein>
    <recommendedName>
        <fullName evidence="3">Serine/threonine-protein kinase 11-interacting protein</fullName>
    </recommendedName>
</protein>
<evidence type="ECO:0000256" key="7">
    <source>
        <dbReference type="SAM" id="MobiDB-lite"/>
    </source>
</evidence>
<dbReference type="Pfam" id="PF23142">
    <property type="entry name" value="PH_PLEKHM2"/>
    <property type="match status" value="1"/>
</dbReference>
<dbReference type="Pfam" id="PF15904">
    <property type="entry name" value="LIP1"/>
    <property type="match status" value="1"/>
</dbReference>
<keyword evidence="13" id="KW-1185">Reference proteome</keyword>
<evidence type="ECO:0000259" key="11">
    <source>
        <dbReference type="Pfam" id="PF25624"/>
    </source>
</evidence>
<dbReference type="FunFam" id="3.80.10.10:FF:000658">
    <property type="entry name" value="Serine/threonine-protein kinase 11-interacting protein"/>
    <property type="match status" value="1"/>
</dbReference>
<evidence type="ECO:0000256" key="5">
    <source>
        <dbReference type="ARBA" id="ARBA00022614"/>
    </source>
</evidence>
<dbReference type="Pfam" id="PF25357">
    <property type="entry name" value="PH_S11IP"/>
    <property type="match status" value="1"/>
</dbReference>
<dbReference type="InterPro" id="IPR031782">
    <property type="entry name" value="LIP1_N"/>
</dbReference>
<comment type="similarity">
    <text evidence="2">Belongs to the STK11IP family.</text>
</comment>
<feature type="domain" description="LKB1 serine/threonine kinase interacting protein 1 N-terminal" evidence="8">
    <location>
        <begin position="7"/>
        <end position="95"/>
    </location>
</feature>
<dbReference type="GO" id="GO:0008104">
    <property type="term" value="P:intracellular protein localization"/>
    <property type="evidence" value="ECO:0007669"/>
    <property type="project" value="TreeGrafter"/>
</dbReference>
<evidence type="ECO:0000256" key="3">
    <source>
        <dbReference type="ARBA" id="ARBA00020683"/>
    </source>
</evidence>
<gene>
    <name evidence="12" type="primary">STK11IP</name>
</gene>
<dbReference type="PANTHER" id="PTHR15454:SF69">
    <property type="entry name" value="SERINE_THREONINE-PROTEIN KINASE 11-INTERACTING PROTEIN"/>
    <property type="match status" value="1"/>
</dbReference>
<dbReference type="Ensembl" id="ENSDCDT00010015861.1">
    <property type="protein sequence ID" value="ENSDCDP00010015032.1"/>
    <property type="gene ID" value="ENSDCDG00010006875.1"/>
</dbReference>
<dbReference type="PANTHER" id="PTHR15454">
    <property type="entry name" value="NISCHARIN RELATED"/>
    <property type="match status" value="1"/>
</dbReference>
<dbReference type="Proteomes" id="UP000694580">
    <property type="component" value="Chromosome 15"/>
</dbReference>
<organism evidence="12 13">
    <name type="scientific">Denticeps clupeoides</name>
    <name type="common">denticle herring</name>
    <dbReference type="NCBI Taxonomy" id="299321"/>
    <lineage>
        <taxon>Eukaryota</taxon>
        <taxon>Metazoa</taxon>
        <taxon>Chordata</taxon>
        <taxon>Craniata</taxon>
        <taxon>Vertebrata</taxon>
        <taxon>Euteleostomi</taxon>
        <taxon>Actinopterygii</taxon>
        <taxon>Neopterygii</taxon>
        <taxon>Teleostei</taxon>
        <taxon>Clupei</taxon>
        <taxon>Clupeiformes</taxon>
        <taxon>Denticipitoidei</taxon>
        <taxon>Denticipitidae</taxon>
        <taxon>Denticeps</taxon>
    </lineage>
</organism>
<dbReference type="InterPro" id="IPR057676">
    <property type="entry name" value="PH_S11IP_C"/>
</dbReference>
<comment type="subcellular location">
    <subcellularLocation>
        <location evidence="1">Cytoplasm</location>
    </subcellularLocation>
</comment>
<evidence type="ECO:0000259" key="10">
    <source>
        <dbReference type="Pfam" id="PF25357"/>
    </source>
</evidence>
<dbReference type="SUPFAM" id="SSF52058">
    <property type="entry name" value="L domain-like"/>
    <property type="match status" value="1"/>
</dbReference>
<evidence type="ECO:0000259" key="9">
    <source>
        <dbReference type="Pfam" id="PF23142"/>
    </source>
</evidence>
<evidence type="ECO:0000256" key="4">
    <source>
        <dbReference type="ARBA" id="ARBA00022490"/>
    </source>
</evidence>
<dbReference type="InterPro" id="IPR057292">
    <property type="entry name" value="PH_S11IP"/>
</dbReference>
<keyword evidence="5" id="KW-0433">Leucine-rich repeat</keyword>
<dbReference type="Pfam" id="PF25624">
    <property type="entry name" value="PH_S11IP_C"/>
    <property type="match status" value="1"/>
</dbReference>
<keyword evidence="6" id="KW-0677">Repeat</keyword>
<evidence type="ECO:0000313" key="12">
    <source>
        <dbReference type="Ensembl" id="ENSDCDP00010015032.1"/>
    </source>
</evidence>
<reference evidence="12" key="3">
    <citation type="submission" date="2025-09" db="UniProtKB">
        <authorList>
            <consortium name="Ensembl"/>
        </authorList>
    </citation>
    <scope>IDENTIFICATION</scope>
</reference>
<sequence length="1120" mass="126140">MSATTADQCTLVTSLATLLRNSGDSVLDGSSTLTLEACHLQPLTRLFEQHLLSRTHQHGFLALPSHPADTPTLLQLQFLFDMLQKTLSLKLINPPGARLQSVVKIYPFKSLKHLELKRIPPHCLEGLRGVYSQLEMFTCSRSLSSLEELLSLCGGDLSSALPWLELQTLNFSYNTIQCLDDSLSLLNILKSLDLSHNKIRDCADFLKPLSELEHLNLAYNHLQRAPLLGLHARARLRMLILRNNELENINGIEVLGSLQHLDLAYNLLLEHLQLAPLSQLHQLNKLILEGNPLYFQKTHRLSSILHLSPRVAFKQFQLDYCLLSSSELAALPRSGQLIGKMDQALAPPPVVPAAEPGPLDASSGAELTDSLSVGEAGAHLRRNKSKGKVKVRRASISEPSDTDHEPRVGSLLGEIILHHQKDIERMDTFRDQLGEDWLRYQHHLEPMFTPSISTPTPAEMTSKPLTKGHCTSPQTAPLLMSEPVDKFTEVDMESTLQWVGHAQKPLTESTLDSNVQEAVTYAQNEEEEEIGGVDLCLPLLVGVLADRDEGKSSTSSDMPVFLRVRHSLLLEVDMQKGHIKNRQELDSLQEVVTTQAQWGEEDSQILPTLELRFRYIIRERRRRRYVMLDEDPQQALQTLSEVLSHVAEENQQRLEEEDRLQEIRFQCLRCGTERERPREIGVQGENWNESSRQDAMGSILICLECNSDHVVQVPGMTMPSTSTPVHETVLPEAYSVMTCEGLSSLAQEVGNSFLSVPTGLSCSGREEGSETQSVTFHTAHKDTGTFKDLDEIGVCSYTLPKPEPQHPPPEGISPAHFDLLLEDFDAVDHRLKLFLDVEVFEGNEDLHSFLKMSTVRFGDPEEFPSLLVVSDQCIYILEIISESHKGQPSDCFRKRYSHRLCELSCLQVGLGSQTINMEFEDGGAAYTLLVRDSVRCKRFFSLFTELVRELAPQSESKLKSISTTRLTPQHHLWPLLCEDAQMTEDSEKCQPQFLYLLAFLWQDCSLSPVTVLATLETLYLLYEDHQWSRSLSSPAACQEERAGKGRFTVYQSQPISCISSVHLFSSSQCQVEIKLYDEVVQEERMWALQTESPELLQGLVDWIRGQWETMFGVKLTTIVQ</sequence>
<feature type="domain" description="Serine/threonine-protein kinase 11-interacting protein PH" evidence="10">
    <location>
        <begin position="532"/>
        <end position="650"/>
    </location>
</feature>
<evidence type="ECO:0000313" key="13">
    <source>
        <dbReference type="Proteomes" id="UP000694580"/>
    </source>
</evidence>
<evidence type="ECO:0000256" key="6">
    <source>
        <dbReference type="ARBA" id="ARBA00022737"/>
    </source>
</evidence>
<evidence type="ECO:0000256" key="1">
    <source>
        <dbReference type="ARBA" id="ARBA00004496"/>
    </source>
</evidence>
<dbReference type="GeneID" id="114764527"/>
<feature type="domain" description="STK11-interacting protein C-terminal PH" evidence="11">
    <location>
        <begin position="966"/>
        <end position="1120"/>
    </location>
</feature>
<reference evidence="12 13" key="1">
    <citation type="submission" date="2020-06" db="EMBL/GenBank/DDBJ databases">
        <authorList>
            <consortium name="Wellcome Sanger Institute Data Sharing"/>
        </authorList>
    </citation>
    <scope>NUCLEOTIDE SEQUENCE [LARGE SCALE GENOMIC DNA]</scope>
</reference>
<proteinExistence type="inferred from homology"/>